<evidence type="ECO:0000259" key="3">
    <source>
        <dbReference type="Pfam" id="PF13392"/>
    </source>
</evidence>
<dbReference type="InterPro" id="IPR003615">
    <property type="entry name" value="HNH_nuc"/>
</dbReference>
<protein>
    <submittedName>
        <fullName evidence="4">HNH endonuclease</fullName>
    </submittedName>
</protein>
<dbReference type="Gene3D" id="3.90.75.20">
    <property type="match status" value="1"/>
</dbReference>
<feature type="domain" description="NUMOD4" evidence="2">
    <location>
        <begin position="5"/>
        <end position="46"/>
    </location>
</feature>
<accession>A0A2H4P8M2</accession>
<dbReference type="OrthoDB" id="21336at10239"/>
<reference evidence="4 5" key="1">
    <citation type="submission" date="2017-10" db="EMBL/GenBank/DDBJ databases">
        <authorList>
            <person name="Monti D.L."/>
            <person name="McPhail C.W."/>
            <person name="Foksinska A.M."/>
            <person name="Opsteen S.A."/>
            <person name="Casey K.N."/>
            <person name="Ali S.Y."/>
            <person name="Nguyen D.C."/>
            <person name="Vale K."/>
            <person name="Baghaei N."/>
            <person name="Pratt M.C."/>
            <person name="Page E.F."/>
            <person name="Gosain A.J."/>
            <person name="Castillo S.J."/>
            <person name="Mallepalli N.R."/>
            <person name="Thompson A.L."/>
            <person name="Presedo N.A."/>
            <person name="Murrell A.C."/>
            <person name="Sahawneh K.J."/>
            <person name="Saleeby D.P."/>
            <person name="Stoner T.H."/>
            <person name="Garlena R.A."/>
            <person name="Russell D.A."/>
            <person name="Pope W.H."/>
            <person name="Jacobs-Sera D."/>
            <person name="Hatfull G.F."/>
        </authorList>
    </citation>
    <scope>NUCLEOTIDE SEQUENCE [LARGE SCALE GENOMIC DNA]</scope>
</reference>
<name>A0A2H4P8M2_9CAUD</name>
<gene>
    <name evidence="4" type="ORF">SEA_DARWIN_76</name>
</gene>
<dbReference type="EMBL" id="MG198777">
    <property type="protein sequence ID" value="ATW58558.1"/>
    <property type="molecule type" value="Genomic_DNA"/>
</dbReference>
<evidence type="ECO:0000259" key="2">
    <source>
        <dbReference type="Pfam" id="PF07463"/>
    </source>
</evidence>
<keyword evidence="5" id="KW-1185">Reference proteome</keyword>
<feature type="region of interest" description="Disordered" evidence="1">
    <location>
        <begin position="102"/>
        <end position="125"/>
    </location>
</feature>
<dbReference type="InterPro" id="IPR044925">
    <property type="entry name" value="His-Me_finger_sf"/>
</dbReference>
<keyword evidence="4" id="KW-0540">Nuclease</keyword>
<dbReference type="GO" id="GO:0016788">
    <property type="term" value="F:hydrolase activity, acting on ester bonds"/>
    <property type="evidence" value="ECO:0007669"/>
    <property type="project" value="InterPro"/>
</dbReference>
<dbReference type="Pfam" id="PF13392">
    <property type="entry name" value="HNH_3"/>
    <property type="match status" value="1"/>
</dbReference>
<evidence type="ECO:0000313" key="5">
    <source>
        <dbReference type="Proteomes" id="UP000240661"/>
    </source>
</evidence>
<sequence length="185" mass="21258">MYAVEEWRVIPRSDGKYYVSNLGRVRVARGMILNPQKATSGNFQVSVLRDGRRCLQLVPRLFLEAFVGPCPIGMECCHKDDNPHNNRIENLRWDTRSSNRYDRVRNGRDQNANKTHCKRGNLLEGPNLYPSSKDGRRRCRSCGNAQTRVRRGQAKDVQDESDRIYRELQPALEGTEVDSCVSCML</sequence>
<dbReference type="SUPFAM" id="SSF54060">
    <property type="entry name" value="His-Me finger endonucleases"/>
    <property type="match status" value="1"/>
</dbReference>
<evidence type="ECO:0000313" key="4">
    <source>
        <dbReference type="EMBL" id="ATW58558.1"/>
    </source>
</evidence>
<dbReference type="Proteomes" id="UP000240661">
    <property type="component" value="Segment"/>
</dbReference>
<proteinExistence type="predicted"/>
<feature type="domain" description="HNH nuclease" evidence="3">
    <location>
        <begin position="60"/>
        <end position="100"/>
    </location>
</feature>
<dbReference type="InterPro" id="IPR010902">
    <property type="entry name" value="NUMOD4"/>
</dbReference>
<dbReference type="GO" id="GO:0004519">
    <property type="term" value="F:endonuclease activity"/>
    <property type="evidence" value="ECO:0007669"/>
    <property type="project" value="UniProtKB-KW"/>
</dbReference>
<organism evidence="4 5">
    <name type="scientific">Corynebacterium phage Darwin</name>
    <dbReference type="NCBI Taxonomy" id="2047869"/>
    <lineage>
        <taxon>Viruses</taxon>
        <taxon>Duplodnaviria</taxon>
        <taxon>Heunggongvirae</taxon>
        <taxon>Uroviricota</taxon>
        <taxon>Caudoviricetes</taxon>
        <taxon>Zierdtviridae</taxon>
        <taxon>Toshachvirinae</taxon>
        <taxon>Ceetrepovirus</taxon>
        <taxon>Ceetrepovirus darwin</taxon>
        <taxon>Corynebacterium virus Darwin</taxon>
    </lineage>
</organism>
<dbReference type="Pfam" id="PF07463">
    <property type="entry name" value="NUMOD4"/>
    <property type="match status" value="1"/>
</dbReference>
<evidence type="ECO:0000256" key="1">
    <source>
        <dbReference type="SAM" id="MobiDB-lite"/>
    </source>
</evidence>
<keyword evidence="4" id="KW-0255">Endonuclease</keyword>
<keyword evidence="4" id="KW-0378">Hydrolase</keyword>